<evidence type="ECO:0000256" key="5">
    <source>
        <dbReference type="ARBA" id="ARBA00023315"/>
    </source>
</evidence>
<gene>
    <name evidence="8" type="primary">LOC103518416</name>
</gene>
<accession>A0A1S3DH81</accession>
<dbReference type="GO" id="GO:0016603">
    <property type="term" value="F:glutaminyl-peptide cyclotransferase activity"/>
    <property type="evidence" value="ECO:0007669"/>
    <property type="project" value="UniProtKB-EC"/>
</dbReference>
<dbReference type="SUPFAM" id="SSF53187">
    <property type="entry name" value="Zn-dependent exopeptidases"/>
    <property type="match status" value="1"/>
</dbReference>
<evidence type="ECO:0000256" key="3">
    <source>
        <dbReference type="ARBA" id="ARBA00012012"/>
    </source>
</evidence>
<dbReference type="OMA" id="THWAYQK"/>
<proteinExistence type="inferred from homology"/>
<dbReference type="EC" id="2.3.2.5" evidence="3"/>
<keyword evidence="4" id="KW-0808">Transferase</keyword>
<comment type="similarity">
    <text evidence="2">Belongs to the glutaminyl-peptide cyclotransferase family.</text>
</comment>
<dbReference type="GeneID" id="103518416"/>
<evidence type="ECO:0000256" key="1">
    <source>
        <dbReference type="ARBA" id="ARBA00000001"/>
    </source>
</evidence>
<dbReference type="PANTHER" id="PTHR12283">
    <property type="entry name" value="GLUTAMINYL-PEPTIDE CYCLOTRANSFERASE"/>
    <property type="match status" value="1"/>
</dbReference>
<dbReference type="GO" id="GO:0008270">
    <property type="term" value="F:zinc ion binding"/>
    <property type="evidence" value="ECO:0007669"/>
    <property type="project" value="TreeGrafter"/>
</dbReference>
<evidence type="ECO:0000256" key="2">
    <source>
        <dbReference type="ARBA" id="ARBA00006014"/>
    </source>
</evidence>
<dbReference type="KEGG" id="dci:103518416"/>
<evidence type="ECO:0000259" key="6">
    <source>
        <dbReference type="Pfam" id="PF04389"/>
    </source>
</evidence>
<keyword evidence="7" id="KW-1185">Reference proteome</keyword>
<comment type="catalytic activity">
    <reaction evidence="1">
        <text>N-terminal L-glutaminyl-[peptide] = N-terminal 5-oxo-L-prolyl-[peptide] + NH4(+)</text>
        <dbReference type="Rhea" id="RHEA:23652"/>
        <dbReference type="Rhea" id="RHEA-COMP:11736"/>
        <dbReference type="Rhea" id="RHEA-COMP:11846"/>
        <dbReference type="ChEBI" id="CHEBI:28938"/>
        <dbReference type="ChEBI" id="CHEBI:64722"/>
        <dbReference type="ChEBI" id="CHEBI:87215"/>
        <dbReference type="EC" id="2.3.2.5"/>
    </reaction>
</comment>
<dbReference type="InterPro" id="IPR007484">
    <property type="entry name" value="Peptidase_M28"/>
</dbReference>
<evidence type="ECO:0000313" key="7">
    <source>
        <dbReference type="Proteomes" id="UP000079169"/>
    </source>
</evidence>
<dbReference type="PaxDb" id="121845-A0A1S3DH81"/>
<dbReference type="Pfam" id="PF04389">
    <property type="entry name" value="Peptidase_M28"/>
    <property type="match status" value="1"/>
</dbReference>
<dbReference type="RefSeq" id="XP_008481701.1">
    <property type="nucleotide sequence ID" value="XM_008483479.3"/>
</dbReference>
<keyword evidence="5" id="KW-0012">Acyltransferase</keyword>
<dbReference type="InterPro" id="IPR040234">
    <property type="entry name" value="QC/QCL"/>
</dbReference>
<sequence length="297" mass="34256">MAEFNTVLDPILVERGVGSENHEVVKNYIISELKSSGLDVETDTFSDTVPNFGRLTFTNIIGHVNPTAPRALSLACHYDSKIMASPFIGATDSAVPCAMLLYIARLMRQELSQLNQNLGLDLIFFDGEEAFNEWSAEDSIWGARHLAAKWERSHLQHRGKTLTKLDRMDMLVLLDLLGTSNPRFYSYYPPTHKWYKQLVGIESRLTARGLLNMVNSNRSKKLTYFREMSTFPVAEDDHLPFYYRGSYPRLLVTFFVFTLYVWRNKVKVTEVLRVEKDPGEETAICYGHREKELREWK</sequence>
<evidence type="ECO:0000256" key="4">
    <source>
        <dbReference type="ARBA" id="ARBA00022679"/>
    </source>
</evidence>
<dbReference type="Proteomes" id="UP000079169">
    <property type="component" value="Unplaced"/>
</dbReference>
<reference evidence="8" key="1">
    <citation type="submission" date="2025-08" db="UniProtKB">
        <authorList>
            <consortium name="RefSeq"/>
        </authorList>
    </citation>
    <scope>IDENTIFICATION</scope>
</reference>
<evidence type="ECO:0000313" key="8">
    <source>
        <dbReference type="RefSeq" id="XP_008481701.1"/>
    </source>
</evidence>
<feature type="domain" description="Peptidase M28" evidence="6">
    <location>
        <begin position="59"/>
        <end position="252"/>
    </location>
</feature>
<organism evidence="7 8">
    <name type="scientific">Diaphorina citri</name>
    <name type="common">Asian citrus psyllid</name>
    <dbReference type="NCBI Taxonomy" id="121845"/>
    <lineage>
        <taxon>Eukaryota</taxon>
        <taxon>Metazoa</taxon>
        <taxon>Ecdysozoa</taxon>
        <taxon>Arthropoda</taxon>
        <taxon>Hexapoda</taxon>
        <taxon>Insecta</taxon>
        <taxon>Pterygota</taxon>
        <taxon>Neoptera</taxon>
        <taxon>Paraneoptera</taxon>
        <taxon>Hemiptera</taxon>
        <taxon>Sternorrhyncha</taxon>
        <taxon>Psylloidea</taxon>
        <taxon>Psyllidae</taxon>
        <taxon>Diaphorininae</taxon>
        <taxon>Diaphorina</taxon>
    </lineage>
</organism>
<dbReference type="Gene3D" id="3.40.630.10">
    <property type="entry name" value="Zn peptidases"/>
    <property type="match status" value="1"/>
</dbReference>
<dbReference type="STRING" id="121845.A0A1S3DH81"/>
<protein>
    <recommendedName>
        <fullName evidence="3">glutaminyl-peptide cyclotransferase</fullName>
        <ecNumber evidence="3">2.3.2.5</ecNumber>
    </recommendedName>
</protein>
<dbReference type="PANTHER" id="PTHR12283:SF6">
    <property type="entry name" value="GLUTAMINYL-PEPTIDE CYCLOTRANSFERASE-RELATED"/>
    <property type="match status" value="1"/>
</dbReference>
<name>A0A1S3DH81_DIACI</name>
<dbReference type="AlphaFoldDB" id="A0A1S3DH81"/>